<dbReference type="AlphaFoldDB" id="A0AAV6U6V3"/>
<name>A0AAV6U6V3_9ARAC</name>
<dbReference type="Proteomes" id="UP000827092">
    <property type="component" value="Unassembled WGS sequence"/>
</dbReference>
<keyword evidence="2" id="KW-1185">Reference proteome</keyword>
<evidence type="ECO:0000313" key="1">
    <source>
        <dbReference type="EMBL" id="KAG8179364.1"/>
    </source>
</evidence>
<accession>A0AAV6U6V3</accession>
<evidence type="ECO:0000313" key="2">
    <source>
        <dbReference type="Proteomes" id="UP000827092"/>
    </source>
</evidence>
<proteinExistence type="predicted"/>
<reference evidence="1 2" key="1">
    <citation type="journal article" date="2022" name="Nat. Ecol. Evol.">
        <title>A masculinizing supergene underlies an exaggerated male reproductive morph in a spider.</title>
        <authorList>
            <person name="Hendrickx F."/>
            <person name="De Corte Z."/>
            <person name="Sonet G."/>
            <person name="Van Belleghem S.M."/>
            <person name="Kostlbacher S."/>
            <person name="Vangestel C."/>
        </authorList>
    </citation>
    <scope>NUCLEOTIDE SEQUENCE [LARGE SCALE GENOMIC DNA]</scope>
    <source>
        <strain evidence="1">W744_W776</strain>
    </source>
</reference>
<organism evidence="1 2">
    <name type="scientific">Oedothorax gibbosus</name>
    <dbReference type="NCBI Taxonomy" id="931172"/>
    <lineage>
        <taxon>Eukaryota</taxon>
        <taxon>Metazoa</taxon>
        <taxon>Ecdysozoa</taxon>
        <taxon>Arthropoda</taxon>
        <taxon>Chelicerata</taxon>
        <taxon>Arachnida</taxon>
        <taxon>Araneae</taxon>
        <taxon>Araneomorphae</taxon>
        <taxon>Entelegynae</taxon>
        <taxon>Araneoidea</taxon>
        <taxon>Linyphiidae</taxon>
        <taxon>Erigoninae</taxon>
        <taxon>Oedothorax</taxon>
    </lineage>
</organism>
<dbReference type="EMBL" id="JAFNEN010000633">
    <property type="protein sequence ID" value="KAG8179364.1"/>
    <property type="molecule type" value="Genomic_DNA"/>
</dbReference>
<protein>
    <submittedName>
        <fullName evidence="1">Uncharacterized protein</fullName>
    </submittedName>
</protein>
<sequence length="191" mass="21031">MTPDVTSEHTRISPAAYGPHPDALEKFTLTRNYLKLHKHTSYYTKAISPSNTCCSSQPTCRKSRRVVNNDQQRDTLGTVPHFPDVGKIRLSEGAREAREADDFFVVEVCVFLFWSGVGLSGGHLCHRLVGSVPEQRIVEMSEGSGACALWHPQQPPASRWRFHPGVAMEMLTLASPLSPASNAKPPLSVGH</sequence>
<gene>
    <name evidence="1" type="ORF">JTE90_010259</name>
</gene>
<comment type="caution">
    <text evidence="1">The sequence shown here is derived from an EMBL/GenBank/DDBJ whole genome shotgun (WGS) entry which is preliminary data.</text>
</comment>